<evidence type="ECO:0000313" key="2">
    <source>
        <dbReference type="Proteomes" id="UP000692954"/>
    </source>
</evidence>
<accession>A0A8S1P7L6</accession>
<dbReference type="AlphaFoldDB" id="A0A8S1P7L6"/>
<gene>
    <name evidence="1" type="ORF">PSON_ATCC_30995.1.T0710066</name>
</gene>
<dbReference type="OrthoDB" id="287453at2759"/>
<protein>
    <submittedName>
        <fullName evidence="1">Uncharacterized protein</fullName>
    </submittedName>
</protein>
<evidence type="ECO:0000313" key="1">
    <source>
        <dbReference type="EMBL" id="CAD8098951.1"/>
    </source>
</evidence>
<dbReference type="EMBL" id="CAJJDN010000071">
    <property type="protein sequence ID" value="CAD8098951.1"/>
    <property type="molecule type" value="Genomic_DNA"/>
</dbReference>
<name>A0A8S1P7L6_9CILI</name>
<reference evidence="1" key="1">
    <citation type="submission" date="2021-01" db="EMBL/GenBank/DDBJ databases">
        <authorList>
            <consortium name="Genoscope - CEA"/>
            <person name="William W."/>
        </authorList>
    </citation>
    <scope>NUCLEOTIDE SEQUENCE</scope>
</reference>
<sequence length="323" mass="38588">MFSFGYKNLYEPKPIIPGPGDYELRKDLNTQITQKKKKGMNHSISEKKLQNNHSYIHRLKNHQDCYGEYQLNKQRKFIKLSPKQKKMHSFTTSQRSKCFLLPQISKGPQYYKINDYKSDSTIKIGKYSSRKEIFDIQNNSYSKSNCSKFDSSTSIEQRCEKLQNYWSEDKQKQKYSFFQNQRIKPIPKFREYSYFDKDKIGPSLIDYPKEKIKGLKFTKNQKFKLIKINKADIHQEYFIQKLIKNKDCSSSDEIVSNDSEETITLKVFDYNQKIFFDKQIKVKKSRQDEKKNEPSNQNINFQSGKKFSFAKGKRYNKFFQDNL</sequence>
<proteinExistence type="predicted"/>
<dbReference type="Proteomes" id="UP000692954">
    <property type="component" value="Unassembled WGS sequence"/>
</dbReference>
<organism evidence="1 2">
    <name type="scientific">Paramecium sonneborni</name>
    <dbReference type="NCBI Taxonomy" id="65129"/>
    <lineage>
        <taxon>Eukaryota</taxon>
        <taxon>Sar</taxon>
        <taxon>Alveolata</taxon>
        <taxon>Ciliophora</taxon>
        <taxon>Intramacronucleata</taxon>
        <taxon>Oligohymenophorea</taxon>
        <taxon>Peniculida</taxon>
        <taxon>Parameciidae</taxon>
        <taxon>Paramecium</taxon>
    </lineage>
</organism>
<keyword evidence="2" id="KW-1185">Reference proteome</keyword>
<comment type="caution">
    <text evidence="1">The sequence shown here is derived from an EMBL/GenBank/DDBJ whole genome shotgun (WGS) entry which is preliminary data.</text>
</comment>